<dbReference type="Proteomes" id="UP001652624">
    <property type="component" value="Chromosome 1"/>
</dbReference>
<feature type="region of interest" description="Disordered" evidence="1">
    <location>
        <begin position="1"/>
        <end position="153"/>
    </location>
</feature>
<feature type="compositionally biased region" description="Gly residues" evidence="1">
    <location>
        <begin position="95"/>
        <end position="105"/>
    </location>
</feature>
<proteinExistence type="predicted"/>
<keyword evidence="2" id="KW-1185">Reference proteome</keyword>
<accession>A0ABM3Y7H4</accession>
<evidence type="ECO:0000313" key="2">
    <source>
        <dbReference type="Proteomes" id="UP001652624"/>
    </source>
</evidence>
<organism evidence="2 3">
    <name type="scientific">Erinaceus europaeus</name>
    <name type="common">Western European hedgehog</name>
    <dbReference type="NCBI Taxonomy" id="9365"/>
    <lineage>
        <taxon>Eukaryota</taxon>
        <taxon>Metazoa</taxon>
        <taxon>Chordata</taxon>
        <taxon>Craniata</taxon>
        <taxon>Vertebrata</taxon>
        <taxon>Euteleostomi</taxon>
        <taxon>Mammalia</taxon>
        <taxon>Eutheria</taxon>
        <taxon>Laurasiatheria</taxon>
        <taxon>Eulipotyphla</taxon>
        <taxon>Erinaceidae</taxon>
        <taxon>Erinaceinae</taxon>
        <taxon>Erinaceus</taxon>
    </lineage>
</organism>
<protein>
    <submittedName>
        <fullName evidence="3">Spidroin-2-like isoform X1</fullName>
    </submittedName>
</protein>
<evidence type="ECO:0000256" key="1">
    <source>
        <dbReference type="SAM" id="MobiDB-lite"/>
    </source>
</evidence>
<name>A0ABM3Y7H4_ERIEU</name>
<feature type="compositionally biased region" description="Low complexity" evidence="1">
    <location>
        <begin position="27"/>
        <end position="37"/>
    </location>
</feature>
<dbReference type="GeneID" id="132541277"/>
<reference evidence="3" key="2">
    <citation type="submission" date="2025-08" db="UniProtKB">
        <authorList>
            <consortium name="RefSeq"/>
        </authorList>
    </citation>
    <scope>IDENTIFICATION</scope>
</reference>
<gene>
    <name evidence="3" type="primary">LOC132541277</name>
</gene>
<feature type="compositionally biased region" description="Basic and acidic residues" evidence="1">
    <location>
        <begin position="134"/>
        <end position="146"/>
    </location>
</feature>
<reference evidence="2" key="1">
    <citation type="submission" date="2025-05" db="UniProtKB">
        <authorList>
            <consortium name="RefSeq"/>
        </authorList>
    </citation>
    <scope>NUCLEOTIDE SEQUENCE [LARGE SCALE GENOMIC DNA]</scope>
</reference>
<feature type="compositionally biased region" description="Low complexity" evidence="1">
    <location>
        <begin position="49"/>
        <end position="60"/>
    </location>
</feature>
<evidence type="ECO:0000313" key="3">
    <source>
        <dbReference type="RefSeq" id="XP_060057010.1"/>
    </source>
</evidence>
<feature type="compositionally biased region" description="Low complexity" evidence="1">
    <location>
        <begin position="106"/>
        <end position="116"/>
    </location>
</feature>
<dbReference type="RefSeq" id="XP_060057010.1">
    <property type="nucleotide sequence ID" value="XM_060201027.1"/>
</dbReference>
<sequence>MYARALPFSLRHTGGKGQTKDEGAGRPEGAVAAAANAARHDGRGPGCFLPAAAAEPSLSPRPQPRRRPPTAARAAARPSPHTRARAGRERARGVRAGGRAGGQAGGRAASAARLRPGGPGPPPPGPHHSGLNISDRKRETERHHSSEASTSVNLGCLQAKPDALSRVYQVLNLSTWNSSKKELKQHGIFFPLFVKIVAGPSSRLSCTSHNHLHLIVPDS</sequence>
<feature type="compositionally biased region" description="Low complexity" evidence="1">
    <location>
        <begin position="69"/>
        <end position="79"/>
    </location>
</feature>